<keyword evidence="3" id="KW-1185">Reference proteome</keyword>
<dbReference type="AlphaFoldDB" id="A0A2Z4G9V7"/>
<protein>
    <submittedName>
        <fullName evidence="2">Uncharacterized protein</fullName>
    </submittedName>
</protein>
<proteinExistence type="predicted"/>
<reference evidence="2 3" key="1">
    <citation type="submission" date="2018-05" db="EMBL/GenBank/DDBJ databases">
        <title>Complete genome sequence of Arcticibacterium luteifluviistationis SM1504T, a cytophagaceae bacterium isolated from Arctic surface seawater.</title>
        <authorList>
            <person name="Li Y."/>
            <person name="Qin Q.-L."/>
        </authorList>
    </citation>
    <scope>NUCLEOTIDE SEQUENCE [LARGE SCALE GENOMIC DNA]</scope>
    <source>
        <strain evidence="2 3">SM1504</strain>
    </source>
</reference>
<dbReference type="Proteomes" id="UP000249873">
    <property type="component" value="Chromosome"/>
</dbReference>
<keyword evidence="1" id="KW-0175">Coiled coil</keyword>
<dbReference type="EMBL" id="CP029480">
    <property type="protein sequence ID" value="AWV97934.1"/>
    <property type="molecule type" value="Genomic_DNA"/>
</dbReference>
<evidence type="ECO:0000256" key="1">
    <source>
        <dbReference type="SAM" id="Coils"/>
    </source>
</evidence>
<evidence type="ECO:0000313" key="3">
    <source>
        <dbReference type="Proteomes" id="UP000249873"/>
    </source>
</evidence>
<organism evidence="2 3">
    <name type="scientific">Arcticibacterium luteifluviistationis</name>
    <dbReference type="NCBI Taxonomy" id="1784714"/>
    <lineage>
        <taxon>Bacteria</taxon>
        <taxon>Pseudomonadati</taxon>
        <taxon>Bacteroidota</taxon>
        <taxon>Cytophagia</taxon>
        <taxon>Cytophagales</taxon>
        <taxon>Leadbetterellaceae</taxon>
        <taxon>Arcticibacterium</taxon>
    </lineage>
</organism>
<dbReference type="OrthoDB" id="936592at2"/>
<feature type="coiled-coil region" evidence="1">
    <location>
        <begin position="34"/>
        <end position="169"/>
    </location>
</feature>
<accession>A0A2Z4G9V7</accession>
<dbReference type="KEGG" id="als:DJ013_07030"/>
<sequence length="311" mass="35186">MENSNVKGSGIATILLGAAFVAAAAVGVYQYQNVKETEQEILALNNQAEELSSSKVVLEDEVQSLSEKLRMKIAEAEASAKELEEIKEASKKSKVYSYKAANRRKELESDLVAKNEEIGVLQNEITNLQATNMQLEKDLEVVPVLKAEVVDLKGQVTEWEEKYALLEKDFMDLDTRYQKLIYDAPADNFKVEIMTSKGKLTSRARRADQINVSFLMPAYLQKEMSKNETIYLSLFDEKINPIDGYLEEVNVNTTEGSIPVQVHAVKEVDYSKNPQVVTFTVNTEDKFEEGFYKGKVYTKDDYLGTVDFRLR</sequence>
<evidence type="ECO:0000313" key="2">
    <source>
        <dbReference type="EMBL" id="AWV97934.1"/>
    </source>
</evidence>
<dbReference type="RefSeq" id="WP_111371036.1">
    <property type="nucleotide sequence ID" value="NZ_CP029480.1"/>
</dbReference>
<name>A0A2Z4G9V7_9BACT</name>
<gene>
    <name evidence="2" type="ORF">DJ013_07030</name>
</gene>